<feature type="transmembrane region" description="Helical" evidence="7">
    <location>
        <begin position="297"/>
        <end position="323"/>
    </location>
</feature>
<comment type="caution">
    <text evidence="8">The sequence shown here is derived from an EMBL/GenBank/DDBJ whole genome shotgun (WGS) entry which is preliminary data.</text>
</comment>
<keyword evidence="5" id="KW-0325">Glycoprotein</keyword>
<dbReference type="Pfam" id="PF07690">
    <property type="entry name" value="MFS_1"/>
    <property type="match status" value="1"/>
</dbReference>
<feature type="transmembrane region" description="Helical" evidence="7">
    <location>
        <begin position="384"/>
        <end position="405"/>
    </location>
</feature>
<dbReference type="GO" id="GO:0005886">
    <property type="term" value="C:plasma membrane"/>
    <property type="evidence" value="ECO:0007669"/>
    <property type="project" value="TreeGrafter"/>
</dbReference>
<keyword evidence="2 7" id="KW-0812">Transmembrane</keyword>
<evidence type="ECO:0000256" key="1">
    <source>
        <dbReference type="ARBA" id="ARBA00004141"/>
    </source>
</evidence>
<keyword evidence="3 7" id="KW-1133">Transmembrane helix</keyword>
<evidence type="ECO:0000256" key="4">
    <source>
        <dbReference type="ARBA" id="ARBA00023136"/>
    </source>
</evidence>
<gene>
    <name evidence="8" type="ORF">FACUT_11236</name>
</gene>
<evidence type="ECO:0008006" key="10">
    <source>
        <dbReference type="Google" id="ProtNLM"/>
    </source>
</evidence>
<comment type="subcellular location">
    <subcellularLocation>
        <location evidence="1">Membrane</location>
        <topology evidence="1">Multi-pass membrane protein</topology>
    </subcellularLocation>
</comment>
<feature type="transmembrane region" description="Helical" evidence="7">
    <location>
        <begin position="343"/>
        <end position="364"/>
    </location>
</feature>
<dbReference type="Proteomes" id="UP000536711">
    <property type="component" value="Unassembled WGS sequence"/>
</dbReference>
<accession>A0A8H4ND21</accession>
<feature type="transmembrane region" description="Helical" evidence="7">
    <location>
        <begin position="450"/>
        <end position="469"/>
    </location>
</feature>
<feature type="transmembrane region" description="Helical" evidence="7">
    <location>
        <begin position="201"/>
        <end position="221"/>
    </location>
</feature>
<evidence type="ECO:0000256" key="6">
    <source>
        <dbReference type="SAM" id="MobiDB-lite"/>
    </source>
</evidence>
<feature type="region of interest" description="Disordered" evidence="6">
    <location>
        <begin position="1"/>
        <end position="22"/>
    </location>
</feature>
<evidence type="ECO:0000256" key="7">
    <source>
        <dbReference type="SAM" id="Phobius"/>
    </source>
</evidence>
<reference evidence="8 9" key="1">
    <citation type="submission" date="2020-01" db="EMBL/GenBank/DDBJ databases">
        <title>Identification and distribution of gene clusters putatively required for synthesis of sphingolipid metabolism inhibitors in phylogenetically diverse species of the filamentous fungus Fusarium.</title>
        <authorList>
            <person name="Kim H.-S."/>
            <person name="Busman M."/>
            <person name="Brown D.W."/>
            <person name="Divon H."/>
            <person name="Uhlig S."/>
            <person name="Proctor R.H."/>
        </authorList>
    </citation>
    <scope>NUCLEOTIDE SEQUENCE [LARGE SCALE GENOMIC DNA]</scope>
    <source>
        <strain evidence="8 9">NRRL 13308</strain>
    </source>
</reference>
<keyword evidence="4 7" id="KW-0472">Membrane</keyword>
<feature type="transmembrane region" description="Helical" evidence="7">
    <location>
        <begin position="124"/>
        <end position="145"/>
    </location>
</feature>
<name>A0A8H4ND21_9HYPO</name>
<organism evidence="8 9">
    <name type="scientific">Fusarium acutatum</name>
    <dbReference type="NCBI Taxonomy" id="78861"/>
    <lineage>
        <taxon>Eukaryota</taxon>
        <taxon>Fungi</taxon>
        <taxon>Dikarya</taxon>
        <taxon>Ascomycota</taxon>
        <taxon>Pezizomycotina</taxon>
        <taxon>Sordariomycetes</taxon>
        <taxon>Hypocreomycetidae</taxon>
        <taxon>Hypocreales</taxon>
        <taxon>Nectriaceae</taxon>
        <taxon>Fusarium</taxon>
        <taxon>Fusarium fujikuroi species complex</taxon>
    </lineage>
</organism>
<evidence type="ECO:0000313" key="8">
    <source>
        <dbReference type="EMBL" id="KAF4420212.1"/>
    </source>
</evidence>
<dbReference type="InterPro" id="IPR036259">
    <property type="entry name" value="MFS_trans_sf"/>
</dbReference>
<evidence type="ECO:0000256" key="5">
    <source>
        <dbReference type="ARBA" id="ARBA00023180"/>
    </source>
</evidence>
<feature type="transmembrane region" description="Helical" evidence="7">
    <location>
        <begin position="58"/>
        <end position="80"/>
    </location>
</feature>
<proteinExistence type="predicted"/>
<dbReference type="PANTHER" id="PTHR23502">
    <property type="entry name" value="MAJOR FACILITATOR SUPERFAMILY"/>
    <property type="match status" value="1"/>
</dbReference>
<feature type="transmembrane region" description="Helical" evidence="7">
    <location>
        <begin position="100"/>
        <end position="117"/>
    </location>
</feature>
<keyword evidence="9" id="KW-1185">Reference proteome</keyword>
<dbReference type="GO" id="GO:0022857">
    <property type="term" value="F:transmembrane transporter activity"/>
    <property type="evidence" value="ECO:0007669"/>
    <property type="project" value="InterPro"/>
</dbReference>
<dbReference type="EMBL" id="JAADJF010000374">
    <property type="protein sequence ID" value="KAF4420212.1"/>
    <property type="molecule type" value="Genomic_DNA"/>
</dbReference>
<dbReference type="Gene3D" id="1.20.1250.20">
    <property type="entry name" value="MFS general substrate transporter like domains"/>
    <property type="match status" value="1"/>
</dbReference>
<dbReference type="InterPro" id="IPR011701">
    <property type="entry name" value="MFS"/>
</dbReference>
<feature type="transmembrane region" description="Helical" evidence="7">
    <location>
        <begin position="481"/>
        <end position="502"/>
    </location>
</feature>
<dbReference type="PANTHER" id="PTHR23502:SF160">
    <property type="entry name" value="MAJOR FACILITATOR SUPERFAMILY (MFS) PROFILE DOMAIN-CONTAINING PROTEIN-RELATED"/>
    <property type="match status" value="1"/>
</dbReference>
<dbReference type="OrthoDB" id="2585655at2759"/>
<sequence>MHQQHESPSGIEEPKVPGTIDMTVKDDSRTAYGLSLTPTPSADPNDPLNWTPRKKYSILFLVSAYSFLANGALIGPSVYVNLLAQQFGKTPSETSQLVNNPNLLFGLGSLIFVPMYQKIGRRPTMLISIIIFCGGLLGCALSKSYNVLMGFRMVHGFGSSVCEALPAQAVADVFFFYERGKALGCATAASYMLSSGLSYNLFFWIEFALASVLFFLTLAFFEETMYLEERQPPSPSSQRPIDADSIKDEPQATSECMESRLEESVTVPPRKSYLEQCKIFGKTDPNSPVFMMMIRSFTYFIVPQVFWVCATYGMVIGLAGLAFTSTFPTIVAAPPYSWPIENTGLVAISAFIGYLLAAGPFSTVPDRVSAWLTRRNNNIHEAEYRLWCLVVVFFISPAALILYGYGAGNHLHWFALVFAVGMFQFGAFFYLTYTLAYAMDSYEAKMPEMLIAMNIGKMSISFAFGYKVIDWVQAHGYIKVFAGIFCGALTINNLFVFVFLIFGKWIRRWLSTTALSKMHRESLG</sequence>
<protein>
    <recommendedName>
        <fullName evidence="10">Major facilitator superfamily (MFS) profile domain-containing protein</fullName>
    </recommendedName>
</protein>
<evidence type="ECO:0000313" key="9">
    <source>
        <dbReference type="Proteomes" id="UP000536711"/>
    </source>
</evidence>
<dbReference type="AlphaFoldDB" id="A0A8H4ND21"/>
<feature type="transmembrane region" description="Helical" evidence="7">
    <location>
        <begin position="411"/>
        <end position="438"/>
    </location>
</feature>
<dbReference type="SUPFAM" id="SSF103473">
    <property type="entry name" value="MFS general substrate transporter"/>
    <property type="match status" value="1"/>
</dbReference>
<evidence type="ECO:0000256" key="3">
    <source>
        <dbReference type="ARBA" id="ARBA00022989"/>
    </source>
</evidence>
<evidence type="ECO:0000256" key="2">
    <source>
        <dbReference type="ARBA" id="ARBA00022692"/>
    </source>
</evidence>